<keyword evidence="11" id="KW-1185">Reference proteome</keyword>
<dbReference type="GO" id="GO:0000160">
    <property type="term" value="P:phosphorelay signal transduction system"/>
    <property type="evidence" value="ECO:0007669"/>
    <property type="project" value="UniProtKB-KW"/>
</dbReference>
<evidence type="ECO:0000313" key="11">
    <source>
        <dbReference type="Proteomes" id="UP000326979"/>
    </source>
</evidence>
<dbReference type="Gene3D" id="3.40.50.300">
    <property type="entry name" value="P-loop containing nucleotide triphosphate hydrolases"/>
    <property type="match status" value="1"/>
</dbReference>
<keyword evidence="3" id="KW-0805">Transcription regulation</keyword>
<keyword evidence="5" id="KW-0804">Transcription</keyword>
<evidence type="ECO:0000313" key="10">
    <source>
        <dbReference type="EMBL" id="MPY39594.1"/>
    </source>
</evidence>
<evidence type="ECO:0000256" key="7">
    <source>
        <dbReference type="SAM" id="MobiDB-lite"/>
    </source>
</evidence>
<dbReference type="Gene3D" id="1.10.260.40">
    <property type="entry name" value="lambda repressor-like DNA-binding domains"/>
    <property type="match status" value="1"/>
</dbReference>
<evidence type="ECO:0000259" key="9">
    <source>
        <dbReference type="PROSITE" id="PS51755"/>
    </source>
</evidence>
<dbReference type="InterPro" id="IPR011990">
    <property type="entry name" value="TPR-like_helical_dom_sf"/>
</dbReference>
<dbReference type="AlphaFoldDB" id="A0A5N8VZS3"/>
<dbReference type="InterPro" id="IPR001867">
    <property type="entry name" value="OmpR/PhoB-type_DNA-bd"/>
</dbReference>
<dbReference type="InterPro" id="IPR001387">
    <property type="entry name" value="Cro/C1-type_HTH"/>
</dbReference>
<protein>
    <submittedName>
        <fullName evidence="10">Helix-turn-helix domain-containing protein</fullName>
    </submittedName>
</protein>
<evidence type="ECO:0000256" key="4">
    <source>
        <dbReference type="ARBA" id="ARBA00023125"/>
    </source>
</evidence>
<keyword evidence="4 6" id="KW-0238">DNA-binding</keyword>
<dbReference type="InterPro" id="IPR010982">
    <property type="entry name" value="Lambda_DNA-bd_dom_sf"/>
</dbReference>
<dbReference type="InterPro" id="IPR005158">
    <property type="entry name" value="BTAD"/>
</dbReference>
<evidence type="ECO:0000256" key="3">
    <source>
        <dbReference type="ARBA" id="ARBA00023015"/>
    </source>
</evidence>
<dbReference type="Pfam" id="PF13560">
    <property type="entry name" value="HTH_31"/>
    <property type="match status" value="1"/>
</dbReference>
<dbReference type="CDD" id="cd15831">
    <property type="entry name" value="BTAD"/>
    <property type="match status" value="1"/>
</dbReference>
<dbReference type="SMART" id="SM00862">
    <property type="entry name" value="Trans_reg_C"/>
    <property type="match status" value="1"/>
</dbReference>
<evidence type="ECO:0000256" key="1">
    <source>
        <dbReference type="ARBA" id="ARBA00005820"/>
    </source>
</evidence>
<feature type="compositionally biased region" description="Basic and acidic residues" evidence="7">
    <location>
        <begin position="115"/>
        <end position="131"/>
    </location>
</feature>
<dbReference type="PROSITE" id="PS51755">
    <property type="entry name" value="OMPR_PHOB"/>
    <property type="match status" value="1"/>
</dbReference>
<dbReference type="Gene3D" id="1.10.10.10">
    <property type="entry name" value="Winged helix-like DNA-binding domain superfamily/Winged helix DNA-binding domain"/>
    <property type="match status" value="1"/>
</dbReference>
<dbReference type="SUPFAM" id="SSF46894">
    <property type="entry name" value="C-terminal effector domain of the bipartite response regulators"/>
    <property type="match status" value="1"/>
</dbReference>
<dbReference type="SUPFAM" id="SSF52540">
    <property type="entry name" value="P-loop containing nucleoside triphosphate hydrolases"/>
    <property type="match status" value="1"/>
</dbReference>
<comment type="similarity">
    <text evidence="1">Belongs to the AfsR/DnrI/RedD regulatory family.</text>
</comment>
<dbReference type="OrthoDB" id="581105at2"/>
<name>A0A5N8VZS3_9ACTN</name>
<dbReference type="InterPro" id="IPR036388">
    <property type="entry name" value="WH-like_DNA-bd_sf"/>
</dbReference>
<dbReference type="GO" id="GO:0003677">
    <property type="term" value="F:DNA binding"/>
    <property type="evidence" value="ECO:0007669"/>
    <property type="project" value="UniProtKB-UniRule"/>
</dbReference>
<dbReference type="Proteomes" id="UP000326979">
    <property type="component" value="Unassembled WGS sequence"/>
</dbReference>
<organism evidence="10 11">
    <name type="scientific">Streptomyces phyllanthi</name>
    <dbReference type="NCBI Taxonomy" id="1803180"/>
    <lineage>
        <taxon>Bacteria</taxon>
        <taxon>Bacillati</taxon>
        <taxon>Actinomycetota</taxon>
        <taxon>Actinomycetes</taxon>
        <taxon>Kitasatosporales</taxon>
        <taxon>Streptomycetaceae</taxon>
        <taxon>Streptomyces</taxon>
    </lineage>
</organism>
<keyword evidence="2" id="KW-0902">Two-component regulatory system</keyword>
<dbReference type="SUPFAM" id="SSF47413">
    <property type="entry name" value="lambda repressor-like DNA-binding domains"/>
    <property type="match status" value="1"/>
</dbReference>
<dbReference type="InterPro" id="IPR027417">
    <property type="entry name" value="P-loop_NTPase"/>
</dbReference>
<dbReference type="GO" id="GO:0043531">
    <property type="term" value="F:ADP binding"/>
    <property type="evidence" value="ECO:0007669"/>
    <property type="project" value="InterPro"/>
</dbReference>
<evidence type="ECO:0000256" key="5">
    <source>
        <dbReference type="ARBA" id="ARBA00023163"/>
    </source>
</evidence>
<dbReference type="InterPro" id="IPR016032">
    <property type="entry name" value="Sig_transdc_resp-reg_C-effctor"/>
</dbReference>
<feature type="DNA-binding region" description="OmpR/PhoB-type" evidence="6">
    <location>
        <begin position="126"/>
        <end position="231"/>
    </location>
</feature>
<feature type="region of interest" description="Disordered" evidence="7">
    <location>
        <begin position="97"/>
        <end position="131"/>
    </location>
</feature>
<reference evidence="10 11" key="1">
    <citation type="submission" date="2019-07" db="EMBL/GenBank/DDBJ databases">
        <title>New species of Amycolatopsis and Streptomyces.</title>
        <authorList>
            <person name="Duangmal K."/>
            <person name="Teo W.F.A."/>
            <person name="Lipun K."/>
        </authorList>
    </citation>
    <scope>NUCLEOTIDE SEQUENCE [LARGE SCALE GENOMIC DNA]</scope>
    <source>
        <strain evidence="10 11">TISTR 2346</strain>
    </source>
</reference>
<dbReference type="PANTHER" id="PTHR35807">
    <property type="entry name" value="TRANSCRIPTIONAL REGULATOR REDD-RELATED"/>
    <property type="match status" value="1"/>
</dbReference>
<dbReference type="PANTHER" id="PTHR35807:SF1">
    <property type="entry name" value="TRANSCRIPTIONAL REGULATOR REDD"/>
    <property type="match status" value="1"/>
</dbReference>
<dbReference type="Pfam" id="PF03704">
    <property type="entry name" value="BTAD"/>
    <property type="match status" value="1"/>
</dbReference>
<dbReference type="EMBL" id="VJZE01000026">
    <property type="protein sequence ID" value="MPY39594.1"/>
    <property type="molecule type" value="Genomic_DNA"/>
</dbReference>
<proteinExistence type="inferred from homology"/>
<evidence type="ECO:0000259" key="8">
    <source>
        <dbReference type="PROSITE" id="PS50943"/>
    </source>
</evidence>
<evidence type="ECO:0000256" key="2">
    <source>
        <dbReference type="ARBA" id="ARBA00023012"/>
    </source>
</evidence>
<dbReference type="GO" id="GO:0006355">
    <property type="term" value="P:regulation of DNA-templated transcription"/>
    <property type="evidence" value="ECO:0007669"/>
    <property type="project" value="InterPro"/>
</dbReference>
<dbReference type="SMART" id="SM01043">
    <property type="entry name" value="BTAD"/>
    <property type="match status" value="1"/>
</dbReference>
<sequence>MQPTPTIWKLRRLCCIMTIRGQMLDGDSDKNPHFGSLVRAYRREMGLTQRELAARAGLSLAALRDFEQSRRRRPRAHSLAALTDGLGLDTDQAASLARAAALPRRHPDAMPSAHRPQDDSDSMRSTHSPEHDKGLWLSVLGPLEAWSDEKLLRFGSPARRAVLGLLLLDPGVLVHRDAIVDLLWGDSPPRTAVTLVQAHVSRIRRALKGGRRFGGNDEVIDSSGGAYRLSLSAMEVDLLDFRDMAARAAAARGAGEDATAAEYYERAVSLWRGEPFADVAVLRGHPGVTALRQELAGVLLQYAEVTRELGQHNRVLVRLQALADAEPLNERVHASLMIALAGSGQQADAIRVYEGVRSRLDRELGLYPGEELADAYMRVLRQDLRAPDREQTHARLPALAAAGHPVPRQLPAAPRCFTGRAGELAWLSALAEQDLTHAKGVVIATLTGMAGIGKTALAVHWAHQMAARFPDGQLFVNLRGSGPSGTPVAPTDAVGGVLTSLGVPPARIPPDIDGRAALYRSLLADCRMLIVLDNAHDAEQVRPLLPGSPTCLVVVTSRSWLTGLAAEGAHLKTLGVLPEGESRKLLALHLRARSTTADPVVIDELAAACGGLPLAVCDAAARAVASPGLPLATLASELRDSRRRLDALDTGEPVTSLRAVFSWSRARLGSLASRLFRLLGVYPGPDITVPVAASLAALTPGQTYLALGELCAEHLLTEHLPGRYTCHELLRSYAAEEAGIRENQEDRRAAVQRVLDHYLRASAVASSFLCHGQAEVPSIPPRPGVALEEIESPEQAADWFENEQHVLLALIRQAADGGYAPYAWELPWTAGWFFRDEACWQRLATAQEAALAVATSQDDLVGLAMARQQLGWLRFLLGDVTSASHHLDEADELTQQLGDGRLRALSGLSRAHVLPAQHRILETTAQARQVLRLSRGVGDLQDEIRALYTIDWCLIQLGERRQAVHLSRRAPTAYRELRLRCCPYYRGS</sequence>
<dbReference type="CDD" id="cd00093">
    <property type="entry name" value="HTH_XRE"/>
    <property type="match status" value="1"/>
</dbReference>
<comment type="caution">
    <text evidence="10">The sequence shown here is derived from an EMBL/GenBank/DDBJ whole genome shotgun (WGS) entry which is preliminary data.</text>
</comment>
<dbReference type="InterPro" id="IPR051677">
    <property type="entry name" value="AfsR-DnrI-RedD_regulator"/>
</dbReference>
<dbReference type="SUPFAM" id="SSF48452">
    <property type="entry name" value="TPR-like"/>
    <property type="match status" value="2"/>
</dbReference>
<feature type="domain" description="HTH cro/C1-type" evidence="8">
    <location>
        <begin position="38"/>
        <end position="93"/>
    </location>
</feature>
<dbReference type="Gene3D" id="1.25.40.10">
    <property type="entry name" value="Tetratricopeptide repeat domain"/>
    <property type="match status" value="2"/>
</dbReference>
<feature type="domain" description="OmpR/PhoB-type" evidence="9">
    <location>
        <begin position="126"/>
        <end position="231"/>
    </location>
</feature>
<dbReference type="PROSITE" id="PS50943">
    <property type="entry name" value="HTH_CROC1"/>
    <property type="match status" value="1"/>
</dbReference>
<dbReference type="PRINTS" id="PR00364">
    <property type="entry name" value="DISEASERSIST"/>
</dbReference>
<dbReference type="Pfam" id="PF00486">
    <property type="entry name" value="Trans_reg_C"/>
    <property type="match status" value="1"/>
</dbReference>
<dbReference type="SMART" id="SM00530">
    <property type="entry name" value="HTH_XRE"/>
    <property type="match status" value="1"/>
</dbReference>
<gene>
    <name evidence="10" type="ORF">FNH04_06585</name>
</gene>
<accession>A0A5N8VZS3</accession>
<evidence type="ECO:0000256" key="6">
    <source>
        <dbReference type="PROSITE-ProRule" id="PRU01091"/>
    </source>
</evidence>